<evidence type="ECO:0000313" key="7">
    <source>
        <dbReference type="EMBL" id="MFC5748990.1"/>
    </source>
</evidence>
<dbReference type="EMBL" id="JBHSON010000038">
    <property type="protein sequence ID" value="MFC5748990.1"/>
    <property type="molecule type" value="Genomic_DNA"/>
</dbReference>
<organism evidence="7 8">
    <name type="scientific">Actinomadura rugatobispora</name>
    <dbReference type="NCBI Taxonomy" id="1994"/>
    <lineage>
        <taxon>Bacteria</taxon>
        <taxon>Bacillati</taxon>
        <taxon>Actinomycetota</taxon>
        <taxon>Actinomycetes</taxon>
        <taxon>Streptosporangiales</taxon>
        <taxon>Thermomonosporaceae</taxon>
        <taxon>Actinomadura</taxon>
    </lineage>
</organism>
<gene>
    <name evidence="7" type="ORF">ACFPZN_25525</name>
</gene>
<dbReference type="Gene3D" id="3.40.109.10">
    <property type="entry name" value="NADH Oxidase"/>
    <property type="match status" value="1"/>
</dbReference>
<comment type="similarity">
    <text evidence="2">Belongs to the nitroreductase family.</text>
</comment>
<reference evidence="8" key="1">
    <citation type="journal article" date="2019" name="Int. J. Syst. Evol. Microbiol.">
        <title>The Global Catalogue of Microorganisms (GCM) 10K type strain sequencing project: providing services to taxonomists for standard genome sequencing and annotation.</title>
        <authorList>
            <consortium name="The Broad Institute Genomics Platform"/>
            <consortium name="The Broad Institute Genome Sequencing Center for Infectious Disease"/>
            <person name="Wu L."/>
            <person name="Ma J."/>
        </authorList>
    </citation>
    <scope>NUCLEOTIDE SEQUENCE [LARGE SCALE GENOMIC DNA]</scope>
    <source>
        <strain evidence="8">KCTC 42087</strain>
    </source>
</reference>
<keyword evidence="5" id="KW-0560">Oxidoreductase</keyword>
<evidence type="ECO:0000256" key="3">
    <source>
        <dbReference type="ARBA" id="ARBA00022630"/>
    </source>
</evidence>
<keyword evidence="8" id="KW-1185">Reference proteome</keyword>
<evidence type="ECO:0000259" key="6">
    <source>
        <dbReference type="Pfam" id="PF00881"/>
    </source>
</evidence>
<evidence type="ECO:0000256" key="1">
    <source>
        <dbReference type="ARBA" id="ARBA00001917"/>
    </source>
</evidence>
<dbReference type="RefSeq" id="WP_378284697.1">
    <property type="nucleotide sequence ID" value="NZ_JBHSON010000038.1"/>
</dbReference>
<dbReference type="InterPro" id="IPR029479">
    <property type="entry name" value="Nitroreductase"/>
</dbReference>
<dbReference type="Pfam" id="PF00881">
    <property type="entry name" value="Nitroreductase"/>
    <property type="match status" value="2"/>
</dbReference>
<dbReference type="InterPro" id="IPR000415">
    <property type="entry name" value="Nitroreductase-like"/>
</dbReference>
<keyword evidence="4" id="KW-0288">FMN</keyword>
<evidence type="ECO:0000313" key="8">
    <source>
        <dbReference type="Proteomes" id="UP001596074"/>
    </source>
</evidence>
<evidence type="ECO:0000256" key="2">
    <source>
        <dbReference type="ARBA" id="ARBA00007118"/>
    </source>
</evidence>
<accession>A0ABW1A0C0</accession>
<name>A0ABW1A0C0_9ACTN</name>
<sequence>METWDAIRSRRNVRAYEDEALPREDLDRILEAGRRSPSSQNWQPWDFVLVTERPRLQELAKVWQGAGHVARSAATVALVAPADAEGRRRDQLQFDLGQATMAMMLAAADLGIGSGHAAVSEQDLARDLLGFPADRFCAFLIAFGLPAGRPLRPVERPDRRPFDDVVHIDRW</sequence>
<protein>
    <submittedName>
        <fullName evidence="7">Nitroreductase family protein</fullName>
    </submittedName>
</protein>
<dbReference type="PANTHER" id="PTHR43673">
    <property type="entry name" value="NAD(P)H NITROREDUCTASE YDGI-RELATED"/>
    <property type="match status" value="1"/>
</dbReference>
<comment type="cofactor">
    <cofactor evidence="1">
        <name>FMN</name>
        <dbReference type="ChEBI" id="CHEBI:58210"/>
    </cofactor>
</comment>
<dbReference type="PANTHER" id="PTHR43673:SF2">
    <property type="entry name" value="NITROREDUCTASE"/>
    <property type="match status" value="1"/>
</dbReference>
<proteinExistence type="inferred from homology"/>
<dbReference type="Proteomes" id="UP001596074">
    <property type="component" value="Unassembled WGS sequence"/>
</dbReference>
<feature type="domain" description="Nitroreductase" evidence="6">
    <location>
        <begin position="64"/>
        <end position="144"/>
    </location>
</feature>
<keyword evidence="3" id="KW-0285">Flavoprotein</keyword>
<feature type="domain" description="Nitroreductase" evidence="6">
    <location>
        <begin position="7"/>
        <end position="60"/>
    </location>
</feature>
<evidence type="ECO:0000256" key="4">
    <source>
        <dbReference type="ARBA" id="ARBA00022643"/>
    </source>
</evidence>
<dbReference type="SUPFAM" id="SSF55469">
    <property type="entry name" value="FMN-dependent nitroreductase-like"/>
    <property type="match status" value="1"/>
</dbReference>
<evidence type="ECO:0000256" key="5">
    <source>
        <dbReference type="ARBA" id="ARBA00023002"/>
    </source>
</evidence>
<comment type="caution">
    <text evidence="7">The sequence shown here is derived from an EMBL/GenBank/DDBJ whole genome shotgun (WGS) entry which is preliminary data.</text>
</comment>